<protein>
    <recommendedName>
        <fullName evidence="9">Leucine--tRNA ligase</fullName>
        <ecNumber evidence="9">6.1.1.4</ecNumber>
    </recommendedName>
    <alternativeName>
        <fullName evidence="9">Leucyl-tRNA synthetase</fullName>
        <shortName evidence="9">LeuRS</shortName>
    </alternativeName>
</protein>
<organism evidence="13 14">
    <name type="scientific">Plesiocystis pacifica SIR-1</name>
    <dbReference type="NCBI Taxonomy" id="391625"/>
    <lineage>
        <taxon>Bacteria</taxon>
        <taxon>Pseudomonadati</taxon>
        <taxon>Myxococcota</taxon>
        <taxon>Polyangia</taxon>
        <taxon>Nannocystales</taxon>
        <taxon>Nannocystaceae</taxon>
        <taxon>Plesiocystis</taxon>
    </lineage>
</organism>
<dbReference type="SUPFAM" id="SSF47323">
    <property type="entry name" value="Anticodon-binding domain of a subclass of class I aminoacyl-tRNA synthetases"/>
    <property type="match status" value="1"/>
</dbReference>
<dbReference type="eggNOG" id="COG0495">
    <property type="taxonomic scope" value="Bacteria"/>
</dbReference>
<evidence type="ECO:0000313" key="13">
    <source>
        <dbReference type="EMBL" id="EDM79695.1"/>
    </source>
</evidence>
<comment type="subcellular location">
    <subcellularLocation>
        <location evidence="9">Cytoplasm</location>
    </subcellularLocation>
</comment>
<dbReference type="CDD" id="cd07958">
    <property type="entry name" value="Anticodon_Ia_Leu_BEm"/>
    <property type="match status" value="1"/>
</dbReference>
<dbReference type="Proteomes" id="UP000005801">
    <property type="component" value="Unassembled WGS sequence"/>
</dbReference>
<dbReference type="InterPro" id="IPR002302">
    <property type="entry name" value="Leu-tRNA-ligase"/>
</dbReference>
<evidence type="ECO:0000256" key="4">
    <source>
        <dbReference type="ARBA" id="ARBA00022741"/>
    </source>
</evidence>
<comment type="similarity">
    <text evidence="1 9">Belongs to the class-I aminoacyl-tRNA synthetase family.</text>
</comment>
<dbReference type="RefSeq" id="WP_006971169.1">
    <property type="nucleotide sequence ID" value="NZ_ABCS01000017.1"/>
</dbReference>
<keyword evidence="3 9" id="KW-0436">Ligase</keyword>
<dbReference type="Gene3D" id="3.40.50.620">
    <property type="entry name" value="HUPs"/>
    <property type="match status" value="3"/>
</dbReference>
<accession>A6G370</accession>
<dbReference type="GO" id="GO:0005829">
    <property type="term" value="C:cytosol"/>
    <property type="evidence" value="ECO:0007669"/>
    <property type="project" value="TreeGrafter"/>
</dbReference>
<evidence type="ECO:0000256" key="8">
    <source>
        <dbReference type="ARBA" id="ARBA00047469"/>
    </source>
</evidence>
<dbReference type="Pfam" id="PF13603">
    <property type="entry name" value="tRNA-synt_1_2"/>
    <property type="match status" value="1"/>
</dbReference>
<dbReference type="InterPro" id="IPR025709">
    <property type="entry name" value="Leu_tRNA-synth_edit"/>
</dbReference>
<name>A6G370_9BACT</name>
<dbReference type="InterPro" id="IPR002300">
    <property type="entry name" value="aa-tRNA-synth_Ia"/>
</dbReference>
<sequence>MPYDHAAIEARWQAYWDEHETFEAKVDRSKPKYYVLDMFPYPSGSGLHVGHPEGYTATDIIARYKRMKGFNVLHPMGWDSFGLPAERYAMKTGTHPAVRTDECIANFKRQLKMLGFSYDWSREIATTDPGYFKWTQWIFLQLWGAFYDREAGKARPIAELAIPTEVEAEGPAAVRAYRDARRLAYLHEAPVNWCPALRIVLANEEVAEQVEAGNEVIRVPMKQWMLRITEYAQRLIDDLEGLDWPNSVLEMQRHWIGRSEGAEVDFQVQGIEGEEGRLRVFTTRPDTLFGATYMVLAPEHPLVARLATDAQREAVQAYVEATARRTERDRQAASAEGEKTGVFTGAHAINPVNGEAVPIWIADYVLMGYGTGAIMAVPGHDTRDHAFATTMGIAIKQVVGPVGGGEVDVQAEAFTEQGVAVNSGLIDGLPTAEAKAKITAWLAEQGKGEARVNYKLRDWLFSRQRYWGEPFPLVHKPTPDGGSEVAPVPTADLPVGLPEVEDFNPSETGEPPLAKATAWVELPDGSRRETNTMPQWAGSCWYYLRFCDPRNADAPWSDEAQDYWMPVDLYIGGAEHAVLHLLYARFWHKVLFDLGHVGTREPFHKLVNQGMILGATYVPKQGQPKGEVKRIYVADDIETLGEGENVEYVHKQTREPLTIQWDKMSKSRGNVINPDDVIAEYGADTMRLYEMFMGPLEASAPWQPEGVNGCFRFLARAYRLFFEQGKDGAADAVREFAEGEGTEDQRRLLHRTISEVSERIERMSFNTAISSLMVFVRDVEKGGARLGKAAAETFSVLLAPFAPHLAEEFWRALGHESSLTYAPWPAADESLLVEDSWTLVIQIKGKKRGELQVPSSLDPKADREAITKLAMASDAVERFVGDAEPRRVIYVPGKLINVVP</sequence>
<dbReference type="NCBIfam" id="TIGR00396">
    <property type="entry name" value="leuS_bact"/>
    <property type="match status" value="1"/>
</dbReference>
<dbReference type="GO" id="GO:0002161">
    <property type="term" value="F:aminoacyl-tRNA deacylase activity"/>
    <property type="evidence" value="ECO:0007669"/>
    <property type="project" value="InterPro"/>
</dbReference>
<dbReference type="GO" id="GO:0006429">
    <property type="term" value="P:leucyl-tRNA aminoacylation"/>
    <property type="evidence" value="ECO:0007669"/>
    <property type="project" value="UniProtKB-UniRule"/>
</dbReference>
<feature type="domain" description="Leucyl-tRNA synthetase editing" evidence="12">
    <location>
        <begin position="253"/>
        <end position="442"/>
    </location>
</feature>
<comment type="catalytic activity">
    <reaction evidence="8 9">
        <text>tRNA(Leu) + L-leucine + ATP = L-leucyl-tRNA(Leu) + AMP + diphosphate</text>
        <dbReference type="Rhea" id="RHEA:11688"/>
        <dbReference type="Rhea" id="RHEA-COMP:9613"/>
        <dbReference type="Rhea" id="RHEA-COMP:9622"/>
        <dbReference type="ChEBI" id="CHEBI:30616"/>
        <dbReference type="ChEBI" id="CHEBI:33019"/>
        <dbReference type="ChEBI" id="CHEBI:57427"/>
        <dbReference type="ChEBI" id="CHEBI:78442"/>
        <dbReference type="ChEBI" id="CHEBI:78494"/>
        <dbReference type="ChEBI" id="CHEBI:456215"/>
        <dbReference type="EC" id="6.1.1.4"/>
    </reaction>
</comment>
<comment type="caution">
    <text evidence="9">Lacks conserved residue(s) required for the propagation of feature annotation.</text>
</comment>
<dbReference type="FunFam" id="1.10.730.10:FF:000011">
    <property type="entry name" value="Leucine--tRNA ligase chloroplastic/mitochondrial"/>
    <property type="match status" value="1"/>
</dbReference>
<reference evidence="13 14" key="1">
    <citation type="submission" date="2007-06" db="EMBL/GenBank/DDBJ databases">
        <authorList>
            <person name="Shimkets L."/>
            <person name="Ferriera S."/>
            <person name="Johnson J."/>
            <person name="Kravitz S."/>
            <person name="Beeson K."/>
            <person name="Sutton G."/>
            <person name="Rogers Y.-H."/>
            <person name="Friedman R."/>
            <person name="Frazier M."/>
            <person name="Venter J.C."/>
        </authorList>
    </citation>
    <scope>NUCLEOTIDE SEQUENCE [LARGE SCALE GENOMIC DNA]</scope>
    <source>
        <strain evidence="13 14">SIR-1</strain>
    </source>
</reference>
<dbReference type="Pfam" id="PF08264">
    <property type="entry name" value="Anticodon_1"/>
    <property type="match status" value="1"/>
</dbReference>
<dbReference type="InterPro" id="IPR014729">
    <property type="entry name" value="Rossmann-like_a/b/a_fold"/>
</dbReference>
<dbReference type="EMBL" id="ABCS01000017">
    <property type="protein sequence ID" value="EDM79695.1"/>
    <property type="molecule type" value="Genomic_DNA"/>
</dbReference>
<dbReference type="FunFam" id="3.40.50.620:FF:000056">
    <property type="entry name" value="Leucine--tRNA ligase"/>
    <property type="match status" value="1"/>
</dbReference>
<dbReference type="PANTHER" id="PTHR43740">
    <property type="entry name" value="LEUCYL-TRNA SYNTHETASE"/>
    <property type="match status" value="1"/>
</dbReference>
<comment type="caution">
    <text evidence="13">The sequence shown here is derived from an EMBL/GenBank/DDBJ whole genome shotgun (WGS) entry which is preliminary data.</text>
</comment>
<feature type="short sequence motif" description="'KMSKS' region" evidence="9">
    <location>
        <begin position="663"/>
        <end position="667"/>
    </location>
</feature>
<evidence type="ECO:0000256" key="5">
    <source>
        <dbReference type="ARBA" id="ARBA00022840"/>
    </source>
</evidence>
<evidence type="ECO:0000256" key="9">
    <source>
        <dbReference type="HAMAP-Rule" id="MF_00049"/>
    </source>
</evidence>
<dbReference type="SUPFAM" id="SSF50677">
    <property type="entry name" value="ValRS/IleRS/LeuRS editing domain"/>
    <property type="match status" value="1"/>
</dbReference>
<dbReference type="PRINTS" id="PR00985">
    <property type="entry name" value="TRNASYNTHLEU"/>
</dbReference>
<keyword evidence="4 9" id="KW-0547">Nucleotide-binding</keyword>
<feature type="domain" description="Aminoacyl-tRNA synthetase class Ia" evidence="10">
    <location>
        <begin position="662"/>
        <end position="689"/>
    </location>
</feature>
<feature type="domain" description="Aminoacyl-tRNA synthetase class Ia" evidence="10">
    <location>
        <begin position="12"/>
        <end position="143"/>
    </location>
</feature>
<dbReference type="HAMAP" id="MF_00049_B">
    <property type="entry name" value="Leu_tRNA_synth_B"/>
    <property type="match status" value="1"/>
</dbReference>
<dbReference type="STRING" id="391625.PPSIR1_16575"/>
<evidence type="ECO:0000256" key="3">
    <source>
        <dbReference type="ARBA" id="ARBA00022598"/>
    </source>
</evidence>
<dbReference type="PANTHER" id="PTHR43740:SF2">
    <property type="entry name" value="LEUCINE--TRNA LIGASE, MITOCHONDRIAL"/>
    <property type="match status" value="1"/>
</dbReference>
<dbReference type="OrthoDB" id="9810365at2"/>
<feature type="binding site" evidence="9">
    <location>
        <position position="666"/>
    </location>
    <ligand>
        <name>ATP</name>
        <dbReference type="ChEBI" id="CHEBI:30616"/>
    </ligand>
</feature>
<dbReference type="SUPFAM" id="SSF52374">
    <property type="entry name" value="Nucleotidylyl transferase"/>
    <property type="match status" value="1"/>
</dbReference>
<evidence type="ECO:0000259" key="12">
    <source>
        <dbReference type="Pfam" id="PF13603"/>
    </source>
</evidence>
<dbReference type="InterPro" id="IPR009080">
    <property type="entry name" value="tRNAsynth_Ia_anticodon-bd"/>
</dbReference>
<evidence type="ECO:0000259" key="11">
    <source>
        <dbReference type="Pfam" id="PF08264"/>
    </source>
</evidence>
<evidence type="ECO:0000256" key="1">
    <source>
        <dbReference type="ARBA" id="ARBA00005594"/>
    </source>
</evidence>
<evidence type="ECO:0000313" key="14">
    <source>
        <dbReference type="Proteomes" id="UP000005801"/>
    </source>
</evidence>
<keyword evidence="2 9" id="KW-0963">Cytoplasm</keyword>
<dbReference type="AlphaFoldDB" id="A6G370"/>
<proteinExistence type="inferred from homology"/>
<keyword evidence="14" id="KW-1185">Reference proteome</keyword>
<evidence type="ECO:0000256" key="7">
    <source>
        <dbReference type="ARBA" id="ARBA00023146"/>
    </source>
</evidence>
<gene>
    <name evidence="9" type="primary">leuS</name>
    <name evidence="13" type="ORF">PPSIR1_16575</name>
</gene>
<evidence type="ECO:0000256" key="2">
    <source>
        <dbReference type="ARBA" id="ARBA00022490"/>
    </source>
</evidence>
<evidence type="ECO:0000259" key="10">
    <source>
        <dbReference type="Pfam" id="PF00133"/>
    </source>
</evidence>
<dbReference type="GO" id="GO:0005524">
    <property type="term" value="F:ATP binding"/>
    <property type="evidence" value="ECO:0007669"/>
    <property type="project" value="UniProtKB-UniRule"/>
</dbReference>
<dbReference type="Pfam" id="PF00133">
    <property type="entry name" value="tRNA-synt_1"/>
    <property type="match status" value="2"/>
</dbReference>
<keyword evidence="5 9" id="KW-0067">ATP-binding</keyword>
<feature type="domain" description="Methionyl/Valyl/Leucyl/Isoleucyl-tRNA synthetase anticodon-binding" evidence="11">
    <location>
        <begin position="748"/>
        <end position="858"/>
    </location>
</feature>
<dbReference type="InterPro" id="IPR013155">
    <property type="entry name" value="M/V/L/I-tRNA-synth_anticd-bd"/>
</dbReference>
<evidence type="ECO:0000256" key="6">
    <source>
        <dbReference type="ARBA" id="ARBA00022917"/>
    </source>
</evidence>
<dbReference type="InterPro" id="IPR009008">
    <property type="entry name" value="Val/Leu/Ile-tRNA-synth_edit"/>
</dbReference>
<keyword evidence="6 9" id="KW-0648">Protein biosynthesis</keyword>
<keyword evidence="7 9" id="KW-0030">Aminoacyl-tRNA synthetase</keyword>
<dbReference type="GO" id="GO:0004823">
    <property type="term" value="F:leucine-tRNA ligase activity"/>
    <property type="evidence" value="ECO:0007669"/>
    <property type="project" value="UniProtKB-UniRule"/>
</dbReference>
<dbReference type="Gene3D" id="1.10.730.10">
    <property type="entry name" value="Isoleucyl-tRNA Synthetase, Domain 1"/>
    <property type="match status" value="2"/>
</dbReference>
<dbReference type="FunFam" id="3.40.50.620:FF:000060">
    <property type="entry name" value="Leucine--tRNA ligase"/>
    <property type="match status" value="1"/>
</dbReference>
<dbReference type="CDD" id="cd00812">
    <property type="entry name" value="LeuRS_core"/>
    <property type="match status" value="1"/>
</dbReference>
<dbReference type="EC" id="6.1.1.4" evidence="9"/>